<organism evidence="4">
    <name type="scientific">Caulobacter sp. 602-2</name>
    <dbReference type="NCBI Taxonomy" id="2710887"/>
    <lineage>
        <taxon>Bacteria</taxon>
        <taxon>Pseudomonadati</taxon>
        <taxon>Pseudomonadota</taxon>
        <taxon>Alphaproteobacteria</taxon>
        <taxon>Caulobacterales</taxon>
        <taxon>Caulobacteraceae</taxon>
        <taxon>Caulobacter</taxon>
    </lineage>
</organism>
<feature type="signal peptide" evidence="2">
    <location>
        <begin position="1"/>
        <end position="21"/>
    </location>
</feature>
<dbReference type="AlphaFoldDB" id="A0A6G4R3U8"/>
<accession>A0A6G4R3U8</accession>
<dbReference type="EMBL" id="JAAKGT010000019">
    <property type="protein sequence ID" value="NGM52560.1"/>
    <property type="molecule type" value="Genomic_DNA"/>
</dbReference>
<sequence length="660" mass="71158">MLGKFGAAALLSILSVQAAGAQGAAPASAFGRLPAVQDAAMSPAGDQLAIMGGGPVARTVRFATIDKPGEALLGLGDIQTMDVRWVGENYALVRAAYWQSTGPRNAYRFERNIVVDNKGKVISQLLEGDSPSVYALSQPVLGVVDGEKPKALVLGLEELVDNGEGNLNTRLVRKGVVNPLVWTLWRVDVVRGRGNIAERGTPDTKTWSVDATGEARVRIDEDALNHKTTLYGRAKGEKIFKLLARLDGDTGYMGYSDTEDAAYVVETAADGTSQVVRRRLAGGAAEPVGKPVRNLDVGMLWDQNLTTPAAIVSGGERPTYEWLDPQLAGVHGSLSRLFKGRDVLLTGWSKDRTRFVLRVTAPDQPAVWHLYDKARKEISPLGEEYPELKDQPMGQTRWLTYKARDGLEIPAYLTLPPGAPASGGRLPLVVLPHGGPAARDRFDFDWWVQFLASRGYAVLQPQYRGSSGFGDAFQRAGEREWGAKIQADLLDGIASLGAEGVIDPARVCIAGASFGGYSALAGATLNPDAYRCAVSVNGVADLPQMLSETVTAYGQESNSFRYWRSVIGSTANDPTALTSISPARRVTKATPPVLLVWGERDTTVLPAQSERMRDALRAAGRPVETVVLEKDDHYLSSSAARTRMLEATEQFLAKHLPVKP</sequence>
<dbReference type="Pfam" id="PF00326">
    <property type="entry name" value="Peptidase_S9"/>
    <property type="match status" value="1"/>
</dbReference>
<dbReference type="PANTHER" id="PTHR42776:SF27">
    <property type="entry name" value="DIPEPTIDYL PEPTIDASE FAMILY MEMBER 6"/>
    <property type="match status" value="1"/>
</dbReference>
<dbReference type="PANTHER" id="PTHR42776">
    <property type="entry name" value="SERINE PEPTIDASE S9 FAMILY MEMBER"/>
    <property type="match status" value="1"/>
</dbReference>
<dbReference type="GO" id="GO:0004252">
    <property type="term" value="F:serine-type endopeptidase activity"/>
    <property type="evidence" value="ECO:0007669"/>
    <property type="project" value="InterPro"/>
</dbReference>
<dbReference type="RefSeq" id="WP_165262976.1">
    <property type="nucleotide sequence ID" value="NZ_JAAKGT010000019.1"/>
</dbReference>
<dbReference type="Gene3D" id="3.40.50.1820">
    <property type="entry name" value="alpha/beta hydrolase"/>
    <property type="match status" value="1"/>
</dbReference>
<dbReference type="SUPFAM" id="SSF53474">
    <property type="entry name" value="alpha/beta-Hydrolases"/>
    <property type="match status" value="1"/>
</dbReference>
<evidence type="ECO:0000256" key="2">
    <source>
        <dbReference type="SAM" id="SignalP"/>
    </source>
</evidence>
<evidence type="ECO:0000313" key="4">
    <source>
        <dbReference type="EMBL" id="NGM52560.1"/>
    </source>
</evidence>
<protein>
    <submittedName>
        <fullName evidence="4">S9 family peptidase</fullName>
    </submittedName>
</protein>
<feature type="domain" description="Peptidase S9 prolyl oligopeptidase catalytic" evidence="3">
    <location>
        <begin position="443"/>
        <end position="656"/>
    </location>
</feature>
<evidence type="ECO:0000256" key="1">
    <source>
        <dbReference type="ARBA" id="ARBA00022801"/>
    </source>
</evidence>
<gene>
    <name evidence="4" type="ORF">G5B46_23355</name>
</gene>
<dbReference type="InterPro" id="IPR001375">
    <property type="entry name" value="Peptidase_S9_cat"/>
</dbReference>
<keyword evidence="2" id="KW-0732">Signal</keyword>
<evidence type="ECO:0000259" key="3">
    <source>
        <dbReference type="Pfam" id="PF00326"/>
    </source>
</evidence>
<dbReference type="InterPro" id="IPR002470">
    <property type="entry name" value="Peptidase_S9A"/>
</dbReference>
<name>A0A6G4R3U8_9CAUL</name>
<keyword evidence="1" id="KW-0378">Hydrolase</keyword>
<proteinExistence type="predicted"/>
<comment type="caution">
    <text evidence="4">The sequence shown here is derived from an EMBL/GenBank/DDBJ whole genome shotgun (WGS) entry which is preliminary data.</text>
</comment>
<dbReference type="GO" id="GO:0006508">
    <property type="term" value="P:proteolysis"/>
    <property type="evidence" value="ECO:0007669"/>
    <property type="project" value="InterPro"/>
</dbReference>
<reference evidence="4" key="1">
    <citation type="submission" date="2020-02" db="EMBL/GenBank/DDBJ databases">
        <authorList>
            <person name="Gao J."/>
            <person name="Sun J."/>
        </authorList>
    </citation>
    <scope>NUCLEOTIDE SEQUENCE</scope>
    <source>
        <strain evidence="4">602-2</strain>
    </source>
</reference>
<dbReference type="InterPro" id="IPR029058">
    <property type="entry name" value="AB_hydrolase_fold"/>
</dbReference>
<feature type="chain" id="PRO_5026198354" evidence="2">
    <location>
        <begin position="22"/>
        <end position="660"/>
    </location>
</feature>
<dbReference type="PRINTS" id="PR00862">
    <property type="entry name" value="PROLIGOPTASE"/>
</dbReference>